<dbReference type="EMBL" id="BAAAOA010000017">
    <property type="protein sequence ID" value="GAA1758739.1"/>
    <property type="molecule type" value="Genomic_DNA"/>
</dbReference>
<accession>A0ABN2KMK6</accession>
<feature type="domain" description="SLH" evidence="2">
    <location>
        <begin position="168"/>
        <end position="231"/>
    </location>
</feature>
<keyword evidence="1" id="KW-0732">Signal</keyword>
<feature type="signal peptide" evidence="1">
    <location>
        <begin position="1"/>
        <end position="32"/>
    </location>
</feature>
<dbReference type="InterPro" id="IPR051465">
    <property type="entry name" value="Cell_Envelope_Struct_Comp"/>
</dbReference>
<feature type="chain" id="PRO_5045943377" description="SLH domain-containing protein" evidence="1">
    <location>
        <begin position="33"/>
        <end position="375"/>
    </location>
</feature>
<evidence type="ECO:0000256" key="1">
    <source>
        <dbReference type="SAM" id="SignalP"/>
    </source>
</evidence>
<dbReference type="InterPro" id="IPR001119">
    <property type="entry name" value="SLH_dom"/>
</dbReference>
<gene>
    <name evidence="3" type="ORF">GCM10009767_17440</name>
</gene>
<evidence type="ECO:0000313" key="4">
    <source>
        <dbReference type="Proteomes" id="UP001501204"/>
    </source>
</evidence>
<name>A0ABN2KMK6_9MICC</name>
<feature type="domain" description="SLH" evidence="2">
    <location>
        <begin position="312"/>
        <end position="371"/>
    </location>
</feature>
<evidence type="ECO:0000313" key="3">
    <source>
        <dbReference type="EMBL" id="GAA1758739.1"/>
    </source>
</evidence>
<dbReference type="RefSeq" id="WP_344121624.1">
    <property type="nucleotide sequence ID" value="NZ_BAAAOA010000017.1"/>
</dbReference>
<reference evidence="3 4" key="1">
    <citation type="journal article" date="2019" name="Int. J. Syst. Evol. Microbiol.">
        <title>The Global Catalogue of Microorganisms (GCM) 10K type strain sequencing project: providing services to taxonomists for standard genome sequencing and annotation.</title>
        <authorList>
            <consortium name="The Broad Institute Genomics Platform"/>
            <consortium name="The Broad Institute Genome Sequencing Center for Infectious Disease"/>
            <person name="Wu L."/>
            <person name="Ma J."/>
        </authorList>
    </citation>
    <scope>NUCLEOTIDE SEQUENCE [LARGE SCALE GENOMIC DNA]</scope>
    <source>
        <strain evidence="3 4">JCM 14735</strain>
    </source>
</reference>
<dbReference type="PROSITE" id="PS51272">
    <property type="entry name" value="SLH"/>
    <property type="match status" value="3"/>
</dbReference>
<dbReference type="PANTHER" id="PTHR43308">
    <property type="entry name" value="OUTER MEMBRANE PROTEIN ALPHA-RELATED"/>
    <property type="match status" value="1"/>
</dbReference>
<proteinExistence type="predicted"/>
<comment type="caution">
    <text evidence="3">The sequence shown here is derived from an EMBL/GenBank/DDBJ whole genome shotgun (WGS) entry which is preliminary data.</text>
</comment>
<protein>
    <recommendedName>
        <fullName evidence="2">SLH domain-containing protein</fullName>
    </recommendedName>
</protein>
<dbReference type="Pfam" id="PF00395">
    <property type="entry name" value="SLH"/>
    <property type="match status" value="3"/>
</dbReference>
<keyword evidence="4" id="KW-1185">Reference proteome</keyword>
<organism evidence="3 4">
    <name type="scientific">Kocuria aegyptia</name>
    <dbReference type="NCBI Taxonomy" id="330943"/>
    <lineage>
        <taxon>Bacteria</taxon>
        <taxon>Bacillati</taxon>
        <taxon>Actinomycetota</taxon>
        <taxon>Actinomycetes</taxon>
        <taxon>Micrococcales</taxon>
        <taxon>Micrococcaceae</taxon>
        <taxon>Kocuria</taxon>
    </lineage>
</organism>
<dbReference type="InterPro" id="IPR006311">
    <property type="entry name" value="TAT_signal"/>
</dbReference>
<evidence type="ECO:0000259" key="2">
    <source>
        <dbReference type="PROSITE" id="PS51272"/>
    </source>
</evidence>
<dbReference type="PROSITE" id="PS51318">
    <property type="entry name" value="TAT"/>
    <property type="match status" value="1"/>
</dbReference>
<dbReference type="Proteomes" id="UP001501204">
    <property type="component" value="Unassembled WGS sequence"/>
</dbReference>
<feature type="domain" description="SLH" evidence="2">
    <location>
        <begin position="246"/>
        <end position="309"/>
    </location>
</feature>
<sequence length="375" mass="41445">MLARIRRTVLRSTVAVGAVAALAVSVAAPAAAATEDPPWVVSPAHYWEKTNGDNCIHSSEAMDIPGVGYISYICGIGAQTTVTAWVKGKPYPMNYGGTWTYGWGTPRHWVDYDCLAPGTPIFVEGTRRCVVPPSQENPKAMPTSDRVAVRNKSDRLFRHAALPARCGNPSVFTDIGPGHGFYKPLYWAAVNGIVTGGKDGKVRHTQAVTREEMAMTLARWGNIGNFGKNNGGYETNIDPRRIDPTIRPKFRDVPAARKYSVEISVLSQIGVIKGWPDGTFRPTQNVTRGQTAAFLYRLAGSPAYTPPKTSRFKDVTTRTPFYKEISWMAKNGFTTGYSDKTYRPGATINRGEMLVMLHRFDKVHAWPHLDRRIVK</sequence>